<dbReference type="Proteomes" id="UP000217350">
    <property type="component" value="Segment"/>
</dbReference>
<keyword evidence="4" id="KW-1185">Reference proteome</keyword>
<dbReference type="OrthoDB" id="14259at10239"/>
<evidence type="ECO:0000313" key="3">
    <source>
        <dbReference type="EMBL" id="AST09275.1"/>
    </source>
</evidence>
<dbReference type="InterPro" id="IPR024453">
    <property type="entry name" value="Peptidase_C92"/>
</dbReference>
<gene>
    <name evidence="3" type="ORF">Murmansk-080</name>
</gene>
<dbReference type="EMBL" id="MF001304">
    <property type="protein sequence ID" value="AST09275.1"/>
    <property type="molecule type" value="Genomic_DNA"/>
</dbReference>
<protein>
    <recommendedName>
        <fullName evidence="2">Protein OPG091</fullName>
    </recommendedName>
</protein>
<dbReference type="SUPFAM" id="SSF54001">
    <property type="entry name" value="Cysteine proteinases"/>
    <property type="match status" value="1"/>
</dbReference>
<evidence type="ECO:0000256" key="2">
    <source>
        <dbReference type="ARBA" id="ARBA00034814"/>
    </source>
</evidence>
<reference evidence="3" key="1">
    <citation type="journal article" date="2017" name="Virus Genes">
        <title>Two novel poxviruses with unusual genome rearrangements: NY_014 and Murmansk.</title>
        <authorList>
            <person name="Smithson C."/>
            <person name="Meyer H."/>
            <person name="Gigante C.M."/>
            <person name="Gao J."/>
            <person name="Zhao H."/>
            <person name="Batra D."/>
            <person name="Damon I."/>
            <person name="Upton C."/>
            <person name="Li Y."/>
        </authorList>
    </citation>
    <scope>NUCLEOTIDE SEQUENCE [LARGE SCALE GENOMIC DNA]</scope>
    <source>
        <strain evidence="3">LEIV-11411</strain>
    </source>
</reference>
<evidence type="ECO:0000256" key="1">
    <source>
        <dbReference type="ARBA" id="ARBA00034761"/>
    </source>
</evidence>
<comment type="similarity">
    <text evidence="1">Belongs to the orthopoxvirus OPG091 family.</text>
</comment>
<proteinExistence type="inferred from homology"/>
<sequence>MDPMFFIKTYAPKGAVIFINYVFSLTGHFNPSIDKHAAIYYGIFCSEHLVIESTYNKVVRLIKLDDLLQGYLSVKVYILREIDIMKTAADKALSLLGIPYGFGTNRMYCFKLVADSYKRAGINVQSKRLLGKDIFLSQCFTEDSRWIKIYDSTNESFG</sequence>
<name>A0A223FMR2_9POXV</name>
<dbReference type="Pfam" id="PF05708">
    <property type="entry name" value="Peptidase_C92"/>
    <property type="match status" value="1"/>
</dbReference>
<evidence type="ECO:0000313" key="4">
    <source>
        <dbReference type="Proteomes" id="UP000217350"/>
    </source>
</evidence>
<dbReference type="InterPro" id="IPR038765">
    <property type="entry name" value="Papain-like_cys_pep_sf"/>
</dbReference>
<accession>A0A223FMR2</accession>
<dbReference type="Gene3D" id="3.90.1720.10">
    <property type="entry name" value="endopeptidase domain like (from Nostoc punctiforme)"/>
    <property type="match status" value="1"/>
</dbReference>
<organism evidence="3">
    <name type="scientific">Murmansk poxvirus</name>
    <dbReference type="NCBI Taxonomy" id="2025359"/>
    <lineage>
        <taxon>Viruses</taxon>
        <taxon>Varidnaviria</taxon>
        <taxon>Bamfordvirae</taxon>
        <taxon>Nucleocytoviricota</taxon>
        <taxon>Pokkesviricetes</taxon>
        <taxon>Chitovirales</taxon>
        <taxon>Poxviridae</taxon>
        <taxon>Chordopoxvirinae</taxon>
        <taxon>Centapoxvirus</taxon>
        <taxon>Centapoxvirus microtuspox</taxon>
        <taxon>Murmansk microtuspox virus</taxon>
    </lineage>
</organism>